<dbReference type="SUPFAM" id="SSF81419">
    <property type="entry name" value="Mitochondrial cytochrome c oxidase subunit VIIa"/>
    <property type="match status" value="1"/>
</dbReference>
<evidence type="ECO:0000256" key="4">
    <source>
        <dbReference type="ARBA" id="ARBA00023128"/>
    </source>
</evidence>
<name>A0A0L7RDF7_9HYME</name>
<organism evidence="7 8">
    <name type="scientific">Habropoda laboriosa</name>
    <dbReference type="NCBI Taxonomy" id="597456"/>
    <lineage>
        <taxon>Eukaryota</taxon>
        <taxon>Metazoa</taxon>
        <taxon>Ecdysozoa</taxon>
        <taxon>Arthropoda</taxon>
        <taxon>Hexapoda</taxon>
        <taxon>Insecta</taxon>
        <taxon>Pterygota</taxon>
        <taxon>Neoptera</taxon>
        <taxon>Endopterygota</taxon>
        <taxon>Hymenoptera</taxon>
        <taxon>Apocrita</taxon>
        <taxon>Aculeata</taxon>
        <taxon>Apoidea</taxon>
        <taxon>Anthophila</taxon>
        <taxon>Apidae</taxon>
        <taxon>Habropoda</taxon>
    </lineage>
</organism>
<dbReference type="GO" id="GO:0045277">
    <property type="term" value="C:respiratory chain complex IV"/>
    <property type="evidence" value="ECO:0007669"/>
    <property type="project" value="InterPro"/>
</dbReference>
<protein>
    <recommendedName>
        <fullName evidence="9">Cytochrome c oxidase subunit 7A1, mitochondrial</fullName>
    </recommendedName>
</protein>
<dbReference type="GO" id="GO:0006123">
    <property type="term" value="P:mitochondrial electron transport, cytochrome c to oxygen"/>
    <property type="evidence" value="ECO:0007669"/>
    <property type="project" value="InterPro"/>
</dbReference>
<evidence type="ECO:0000256" key="6">
    <source>
        <dbReference type="SAM" id="Phobius"/>
    </source>
</evidence>
<reference evidence="7 8" key="1">
    <citation type="submission" date="2015-07" db="EMBL/GenBank/DDBJ databases">
        <title>The genome of Habropoda laboriosa.</title>
        <authorList>
            <person name="Pan H."/>
            <person name="Kapheim K."/>
        </authorList>
    </citation>
    <scope>NUCLEOTIDE SEQUENCE [LARGE SCALE GENOMIC DNA]</scope>
    <source>
        <strain evidence="7">0110345459</strain>
    </source>
</reference>
<evidence type="ECO:0000313" key="8">
    <source>
        <dbReference type="Proteomes" id="UP000053825"/>
    </source>
</evidence>
<keyword evidence="3" id="KW-0999">Mitochondrion inner membrane</keyword>
<evidence type="ECO:0000256" key="1">
    <source>
        <dbReference type="ARBA" id="ARBA00004273"/>
    </source>
</evidence>
<comment type="subcellular location">
    <subcellularLocation>
        <location evidence="1">Mitochondrion inner membrane</location>
    </subcellularLocation>
</comment>
<dbReference type="Gene3D" id="4.10.91.10">
    <property type="entry name" value="Cytochrome c oxidase, subunit VIIa"/>
    <property type="match status" value="1"/>
</dbReference>
<proteinExistence type="inferred from homology"/>
<keyword evidence="8" id="KW-1185">Reference proteome</keyword>
<keyword evidence="4" id="KW-0496">Mitochondrion</keyword>
<keyword evidence="6" id="KW-0812">Transmembrane</keyword>
<evidence type="ECO:0000256" key="5">
    <source>
        <dbReference type="ARBA" id="ARBA00023136"/>
    </source>
</evidence>
<evidence type="ECO:0008006" key="9">
    <source>
        <dbReference type="Google" id="ProtNLM"/>
    </source>
</evidence>
<dbReference type="OrthoDB" id="5966508at2759"/>
<evidence type="ECO:0000256" key="3">
    <source>
        <dbReference type="ARBA" id="ARBA00022792"/>
    </source>
</evidence>
<evidence type="ECO:0000256" key="2">
    <source>
        <dbReference type="ARBA" id="ARBA00009331"/>
    </source>
</evidence>
<sequence length="116" mass="13093">MSFHKFNSLTGRLKQTSQLEALSPLSPRPLEKNLPQMMYDTIKTKPVATASSTQHYSTVSPKILKLRQEMQADMTKPVFLIRGTRDKVCFGVTVALAAVCTVLNFTNFVELKKKFK</sequence>
<dbReference type="STRING" id="597456.A0A0L7RDF7"/>
<dbReference type="AlphaFoldDB" id="A0A0L7RDF7"/>
<feature type="transmembrane region" description="Helical" evidence="6">
    <location>
        <begin position="88"/>
        <end position="109"/>
    </location>
</feature>
<dbReference type="EMBL" id="KQ414613">
    <property type="protein sequence ID" value="KOC69017.1"/>
    <property type="molecule type" value="Genomic_DNA"/>
</dbReference>
<dbReference type="InterPro" id="IPR036539">
    <property type="entry name" value="Cyt_c_oxidase_su7a_sf"/>
</dbReference>
<comment type="similarity">
    <text evidence="2">Belongs to the cytochrome c oxidase VIIa family.</text>
</comment>
<accession>A0A0L7RDF7</accession>
<gene>
    <name evidence="7" type="ORF">WH47_09574</name>
</gene>
<dbReference type="GO" id="GO:0005743">
    <property type="term" value="C:mitochondrial inner membrane"/>
    <property type="evidence" value="ECO:0007669"/>
    <property type="project" value="UniProtKB-SubCell"/>
</dbReference>
<evidence type="ECO:0000313" key="7">
    <source>
        <dbReference type="EMBL" id="KOC69017.1"/>
    </source>
</evidence>
<keyword evidence="5 6" id="KW-0472">Membrane</keyword>
<dbReference type="Proteomes" id="UP000053825">
    <property type="component" value="Unassembled WGS sequence"/>
</dbReference>
<keyword evidence="6" id="KW-1133">Transmembrane helix</keyword>